<dbReference type="SUPFAM" id="SSF55785">
    <property type="entry name" value="PYP-like sensor domain (PAS domain)"/>
    <property type="match status" value="1"/>
</dbReference>
<dbReference type="PROSITE" id="PS50887">
    <property type="entry name" value="GGDEF"/>
    <property type="match status" value="1"/>
</dbReference>
<evidence type="ECO:0000256" key="1">
    <source>
        <dbReference type="SAM" id="Phobius"/>
    </source>
</evidence>
<evidence type="ECO:0000313" key="3">
    <source>
        <dbReference type="EMBL" id="NHN34754.1"/>
    </source>
</evidence>
<dbReference type="SUPFAM" id="SSF55073">
    <property type="entry name" value="Nucleotide cyclase"/>
    <property type="match status" value="1"/>
</dbReference>
<dbReference type="Pfam" id="PF13188">
    <property type="entry name" value="PAS_8"/>
    <property type="match status" value="1"/>
</dbReference>
<feature type="domain" description="GGDEF" evidence="2">
    <location>
        <begin position="389"/>
        <end position="523"/>
    </location>
</feature>
<keyword evidence="1" id="KW-0472">Membrane</keyword>
<dbReference type="SMART" id="SM00267">
    <property type="entry name" value="GGDEF"/>
    <property type="match status" value="1"/>
</dbReference>
<dbReference type="PANTHER" id="PTHR46663:SF2">
    <property type="entry name" value="GGDEF DOMAIN-CONTAINING PROTEIN"/>
    <property type="match status" value="1"/>
</dbReference>
<dbReference type="InterPro" id="IPR000014">
    <property type="entry name" value="PAS"/>
</dbReference>
<keyword evidence="1" id="KW-1133">Transmembrane helix</keyword>
<feature type="transmembrane region" description="Helical" evidence="1">
    <location>
        <begin position="66"/>
        <end position="88"/>
    </location>
</feature>
<comment type="caution">
    <text evidence="3">The sequence shown here is derived from an EMBL/GenBank/DDBJ whole genome shotgun (WGS) entry which is preliminary data.</text>
</comment>
<feature type="transmembrane region" description="Helical" evidence="1">
    <location>
        <begin position="6"/>
        <end position="25"/>
    </location>
</feature>
<name>A0ABX0JE85_9BACL</name>
<proteinExistence type="predicted"/>
<feature type="transmembrane region" description="Helical" evidence="1">
    <location>
        <begin position="173"/>
        <end position="201"/>
    </location>
</feature>
<dbReference type="InterPro" id="IPR000160">
    <property type="entry name" value="GGDEF_dom"/>
</dbReference>
<reference evidence="3" key="1">
    <citation type="submission" date="2020-03" db="EMBL/GenBank/DDBJ databases">
        <title>Draft sequencing of Paenibacilllus sp. S3N08.</title>
        <authorList>
            <person name="Kim D.-U."/>
        </authorList>
    </citation>
    <scope>NUCLEOTIDE SEQUENCE</scope>
    <source>
        <strain evidence="3">S3N08</strain>
    </source>
</reference>
<dbReference type="CDD" id="cd01949">
    <property type="entry name" value="GGDEF"/>
    <property type="match status" value="1"/>
</dbReference>
<evidence type="ECO:0000259" key="2">
    <source>
        <dbReference type="PROSITE" id="PS50887"/>
    </source>
</evidence>
<dbReference type="InterPro" id="IPR052163">
    <property type="entry name" value="DGC-Regulatory_Protein"/>
</dbReference>
<keyword evidence="1" id="KW-0812">Transmembrane</keyword>
<protein>
    <submittedName>
        <fullName evidence="3">Diguanylate cyclase</fullName>
    </submittedName>
</protein>
<dbReference type="EMBL" id="JAAOIW010000022">
    <property type="protein sequence ID" value="NHN34754.1"/>
    <property type="molecule type" value="Genomic_DNA"/>
</dbReference>
<feature type="transmembrane region" description="Helical" evidence="1">
    <location>
        <begin position="138"/>
        <end position="161"/>
    </location>
</feature>
<feature type="transmembrane region" description="Helical" evidence="1">
    <location>
        <begin position="37"/>
        <end position="54"/>
    </location>
</feature>
<dbReference type="InterPro" id="IPR035965">
    <property type="entry name" value="PAS-like_dom_sf"/>
</dbReference>
<sequence length="524" mass="59926">MNDLFIDFLTILLPTYFFFYMAITLFDRNKNSSLNRVAALLMLSFLFYFLGEYIKTSLLPQYQMQIVLYGSAPMLLLMISSLVHLCLLVGSPVTLPMQRMIKWIYAAPFTTLIIMLLCKDHTVLFNSNITDGRSPLDPLFLLLTLMYVGGYILLSVVILAVSLYRTREAKRRGLLGSLLLSLFALFAWFVIVTMLLVMKFITSRESMVLYFIGYLLWAVALRHLIGKHDFLPDYRKLFHILFESAPTAILLLDKKGGVREMNPRAKQLFVGYPSQRISEVLMVDETMSLKDRLALFIVERGKEARWEISLTHSDTSHLDLIAGLDVLEETGEELLVMHLTDITSLKEAERRLMESEQNYKYLAHHDALTGLYNRAAIQEQLHRMIRAQEPFALVLIDLDNFKLINDTYGHLVGDHYLKHIAALMKDHTIPGEFVGRLGGDEFIQIIPGIDDAADFNQEAYNRITSLFKHPYDLEGTALPVTFSAGVSFYPKHAADITDLLWKADEAMYTVKRRGKNEISVYAGY</sequence>
<keyword evidence="4" id="KW-1185">Reference proteome</keyword>
<evidence type="ECO:0000313" key="4">
    <source>
        <dbReference type="Proteomes" id="UP001165962"/>
    </source>
</evidence>
<organism evidence="3 4">
    <name type="scientific">Paenibacillus agricola</name>
    <dbReference type="NCBI Taxonomy" id="2716264"/>
    <lineage>
        <taxon>Bacteria</taxon>
        <taxon>Bacillati</taxon>
        <taxon>Bacillota</taxon>
        <taxon>Bacilli</taxon>
        <taxon>Bacillales</taxon>
        <taxon>Paenibacillaceae</taxon>
        <taxon>Paenibacillus</taxon>
    </lineage>
</organism>
<feature type="transmembrane region" description="Helical" evidence="1">
    <location>
        <begin position="207"/>
        <end position="225"/>
    </location>
</feature>
<dbReference type="InterPro" id="IPR029787">
    <property type="entry name" value="Nucleotide_cyclase"/>
</dbReference>
<dbReference type="NCBIfam" id="TIGR00254">
    <property type="entry name" value="GGDEF"/>
    <property type="match status" value="1"/>
</dbReference>
<accession>A0ABX0JE85</accession>
<gene>
    <name evidence="3" type="ORF">G9U52_33950</name>
</gene>
<dbReference type="Proteomes" id="UP001165962">
    <property type="component" value="Unassembled WGS sequence"/>
</dbReference>
<dbReference type="Gene3D" id="3.30.450.20">
    <property type="entry name" value="PAS domain"/>
    <property type="match status" value="1"/>
</dbReference>
<dbReference type="Gene3D" id="3.30.70.270">
    <property type="match status" value="1"/>
</dbReference>
<dbReference type="InterPro" id="IPR043128">
    <property type="entry name" value="Rev_trsase/Diguanyl_cyclase"/>
</dbReference>
<dbReference type="PANTHER" id="PTHR46663">
    <property type="entry name" value="DIGUANYLATE CYCLASE DGCT-RELATED"/>
    <property type="match status" value="1"/>
</dbReference>
<dbReference type="Pfam" id="PF00990">
    <property type="entry name" value="GGDEF"/>
    <property type="match status" value="1"/>
</dbReference>
<feature type="transmembrane region" description="Helical" evidence="1">
    <location>
        <begin position="100"/>
        <end position="118"/>
    </location>
</feature>